<keyword evidence="6" id="KW-0324">Glycolysis</keyword>
<evidence type="ECO:0000256" key="5">
    <source>
        <dbReference type="ARBA" id="ARBA00022842"/>
    </source>
</evidence>
<evidence type="ECO:0000256" key="6">
    <source>
        <dbReference type="ARBA" id="ARBA00023152"/>
    </source>
</evidence>
<dbReference type="GO" id="GO:0047334">
    <property type="term" value="F:diphosphate-fructose-6-phosphate 1-phosphotransferase activity"/>
    <property type="evidence" value="ECO:0007669"/>
    <property type="project" value="UniProtKB-ARBA"/>
</dbReference>
<dbReference type="PANTHER" id="PTHR43650:SF17">
    <property type="entry name" value="PYROPHOSPHATE--FRUCTOSE 6-PHOSPHATE 1-PHOSPHOTRANSFERASE SUBUNIT ALPHA 1"/>
    <property type="match status" value="1"/>
</dbReference>
<dbReference type="GO" id="GO:0005829">
    <property type="term" value="C:cytosol"/>
    <property type="evidence" value="ECO:0007669"/>
    <property type="project" value="TreeGrafter"/>
</dbReference>
<keyword evidence="2" id="KW-0808">Transferase</keyword>
<dbReference type="InterPro" id="IPR000023">
    <property type="entry name" value="Phosphofructokinase_dom"/>
</dbReference>
<keyword evidence="5" id="KW-0460">Magnesium</keyword>
<reference evidence="8 9" key="1">
    <citation type="journal article" date="2020" name="Nat. Food">
        <title>A phased Vanilla planifolia genome enables genetic improvement of flavour and production.</title>
        <authorList>
            <person name="Hasing T."/>
            <person name="Tang H."/>
            <person name="Brym M."/>
            <person name="Khazi F."/>
            <person name="Huang T."/>
            <person name="Chambers A.H."/>
        </authorList>
    </citation>
    <scope>NUCLEOTIDE SEQUENCE [LARGE SCALE GENOMIC DNA]</scope>
    <source>
        <tissue evidence="8">Leaf</tissue>
    </source>
</reference>
<organism evidence="8 9">
    <name type="scientific">Vanilla planifolia</name>
    <name type="common">Vanilla</name>
    <dbReference type="NCBI Taxonomy" id="51239"/>
    <lineage>
        <taxon>Eukaryota</taxon>
        <taxon>Viridiplantae</taxon>
        <taxon>Streptophyta</taxon>
        <taxon>Embryophyta</taxon>
        <taxon>Tracheophyta</taxon>
        <taxon>Spermatophyta</taxon>
        <taxon>Magnoliopsida</taxon>
        <taxon>Liliopsida</taxon>
        <taxon>Asparagales</taxon>
        <taxon>Orchidaceae</taxon>
        <taxon>Vanilloideae</taxon>
        <taxon>Vanilleae</taxon>
        <taxon>Vanilla</taxon>
    </lineage>
</organism>
<dbReference type="GO" id="GO:0046872">
    <property type="term" value="F:metal ion binding"/>
    <property type="evidence" value="ECO:0007669"/>
    <property type="project" value="UniProtKB-KW"/>
</dbReference>
<evidence type="ECO:0000256" key="1">
    <source>
        <dbReference type="ARBA" id="ARBA00022490"/>
    </source>
</evidence>
<evidence type="ECO:0000256" key="4">
    <source>
        <dbReference type="ARBA" id="ARBA00022777"/>
    </source>
</evidence>
<evidence type="ECO:0000256" key="2">
    <source>
        <dbReference type="ARBA" id="ARBA00022679"/>
    </source>
</evidence>
<dbReference type="EMBL" id="JADCNM010000001">
    <property type="protein sequence ID" value="KAG0503395.1"/>
    <property type="molecule type" value="Genomic_DNA"/>
</dbReference>
<dbReference type="PANTHER" id="PTHR43650">
    <property type="entry name" value="PYROPHOSPHATE--FRUCTOSE 6-PHOSPHATE 1-PHOSPHOTRANSFERASE"/>
    <property type="match status" value="1"/>
</dbReference>
<accession>A0A835VNB3</accession>
<keyword evidence="4" id="KW-0418">Kinase</keyword>
<comment type="caution">
    <text evidence="8">The sequence shown here is derived from an EMBL/GenBank/DDBJ whole genome shotgun (WGS) entry which is preliminary data.</text>
</comment>
<dbReference type="GO" id="GO:0009749">
    <property type="term" value="P:response to glucose"/>
    <property type="evidence" value="ECO:0007669"/>
    <property type="project" value="TreeGrafter"/>
</dbReference>
<keyword evidence="1" id="KW-0963">Cytoplasm</keyword>
<dbReference type="SUPFAM" id="SSF53784">
    <property type="entry name" value="Phosphofructokinase"/>
    <property type="match status" value="1"/>
</dbReference>
<gene>
    <name evidence="8" type="ORF">HPP92_003467</name>
</gene>
<dbReference type="GO" id="GO:0003872">
    <property type="term" value="F:6-phosphofructokinase activity"/>
    <property type="evidence" value="ECO:0007669"/>
    <property type="project" value="InterPro"/>
</dbReference>
<dbReference type="InterPro" id="IPR035966">
    <property type="entry name" value="PKF_sf"/>
</dbReference>
<dbReference type="GO" id="GO:0015979">
    <property type="term" value="P:photosynthesis"/>
    <property type="evidence" value="ECO:0007669"/>
    <property type="project" value="TreeGrafter"/>
</dbReference>
<evidence type="ECO:0000256" key="3">
    <source>
        <dbReference type="ARBA" id="ARBA00022723"/>
    </source>
</evidence>
<sequence length="567" mass="62442">MELYDGVPRELSALQKKRTLYQPELPPSLQGTSVRAVFGDTTTAVDMYSSSLIKEAFPLTHGQRLAHFLCEAEALPSSQLIRESSVIRVGVVFCGRQAPGGHNVIWDSTMPSDPTTLTAFCLDLLVGLKAYLHRKQSKSQTKIHTSNTSRHFNVPEGGYDLLGRTLDQLRTTKQLMDTWATCEALKLDGLVIIGGVTSNNDAAHLAEFFSKIKCSTKVVGVPVTINGDLKNHFVETNVGFDTVCRVNSQLIGNICLDALSAEKYYYFIRLMGHQSSHIAVECALQTHPNMVFLGEEVETSGPTLQNIIKEISDGVQARAEQGKYHGVILIPEGLVESVPELNALLQEIHSLQNEGVTTENISSHLSDKASTLFENLPSFIKKQFLLFPESDNAAQLSQIEMEKLLAHLVDLEMSKRMKEGTYKGKKFSGICHFLGFQTRGALPSQFDCNYAYALGHVCFYILAAGLSGYMAHITNSKNPVNKWKCGAIPITAMMTVNQEFQFPGATAVGKLALHPAKVDLKGKLYLKLKQKASGFLMNDLYRNPGPIQFEGPGVDAKPYSLCEELMC</sequence>
<dbReference type="NCBIfam" id="NF005482">
    <property type="entry name" value="PRK07085.1"/>
    <property type="match status" value="1"/>
</dbReference>
<dbReference type="AlphaFoldDB" id="A0A835VNB3"/>
<dbReference type="Gene3D" id="1.10.10.480">
    <property type="entry name" value="Phosphofructokinase, domain 3"/>
    <property type="match status" value="1"/>
</dbReference>
<evidence type="ECO:0000313" key="9">
    <source>
        <dbReference type="Proteomes" id="UP000639772"/>
    </source>
</evidence>
<dbReference type="OrthoDB" id="537915at2759"/>
<proteinExistence type="predicted"/>
<dbReference type="Gene3D" id="3.40.50.450">
    <property type="match status" value="1"/>
</dbReference>
<keyword evidence="3" id="KW-0479">Metal-binding</keyword>
<dbReference type="UniPathway" id="UPA00109">
    <property type="reaction ID" value="UER00182"/>
</dbReference>
<dbReference type="Gene3D" id="3.40.50.460">
    <property type="entry name" value="Phosphofructokinase domain"/>
    <property type="match status" value="1"/>
</dbReference>
<evidence type="ECO:0000313" key="8">
    <source>
        <dbReference type="EMBL" id="KAG0503395.1"/>
    </source>
</evidence>
<dbReference type="Pfam" id="PF00365">
    <property type="entry name" value="PFK"/>
    <property type="match status" value="1"/>
</dbReference>
<feature type="domain" description="Phosphofructokinase" evidence="7">
    <location>
        <begin position="156"/>
        <end position="456"/>
    </location>
</feature>
<dbReference type="Proteomes" id="UP000639772">
    <property type="component" value="Chromosome 1"/>
</dbReference>
<name>A0A835VNB3_VANPL</name>
<evidence type="ECO:0000259" key="7">
    <source>
        <dbReference type="Pfam" id="PF00365"/>
    </source>
</evidence>
<protein>
    <recommendedName>
        <fullName evidence="7">Phosphofructokinase domain-containing protein</fullName>
    </recommendedName>
</protein>
<dbReference type="FunFam" id="1.10.10.480:FF:000001">
    <property type="entry name" value="Pyrophosphate--fructose 6-phosphate 1-phosphotransferase subunit alpha"/>
    <property type="match status" value="1"/>
</dbReference>